<evidence type="ECO:0000313" key="5">
    <source>
        <dbReference type="Proteomes" id="UP000007953"/>
    </source>
</evidence>
<dbReference type="AlphaFoldDB" id="F6G933"/>
<geneLocation type="plasmid" evidence="5"/>
<dbReference type="InterPro" id="IPR011990">
    <property type="entry name" value="TPR-like_helical_dom_sf"/>
</dbReference>
<dbReference type="Pfam" id="PF12266">
    <property type="entry name" value="DUF3613"/>
    <property type="match status" value="1"/>
</dbReference>
<feature type="signal peptide" evidence="3">
    <location>
        <begin position="1"/>
        <end position="21"/>
    </location>
</feature>
<dbReference type="PATRIC" id="fig|1031711.3.peg.4120"/>
<accession>F6G933</accession>
<gene>
    <name evidence="4" type="primary">tadD</name>
    <name evidence="4" type="ordered locus">RSPO_m00912</name>
</gene>
<keyword evidence="3" id="KW-0732">Signal</keyword>
<dbReference type="SUPFAM" id="SSF48452">
    <property type="entry name" value="TPR-like"/>
    <property type="match status" value="1"/>
</dbReference>
<feature type="compositionally biased region" description="Low complexity" evidence="2">
    <location>
        <begin position="405"/>
        <end position="417"/>
    </location>
</feature>
<feature type="repeat" description="TPR" evidence="1">
    <location>
        <begin position="138"/>
        <end position="171"/>
    </location>
</feature>
<dbReference type="KEGG" id="rsn:RSPO_m00912"/>
<evidence type="ECO:0000256" key="3">
    <source>
        <dbReference type="SAM" id="SignalP"/>
    </source>
</evidence>
<organism evidence="4 5">
    <name type="scientific">Ralstonia solanacearum (strain Po82)</name>
    <dbReference type="NCBI Taxonomy" id="1031711"/>
    <lineage>
        <taxon>Bacteria</taxon>
        <taxon>Pseudomonadati</taxon>
        <taxon>Pseudomonadota</taxon>
        <taxon>Betaproteobacteria</taxon>
        <taxon>Burkholderiales</taxon>
        <taxon>Burkholderiaceae</taxon>
        <taxon>Ralstonia</taxon>
        <taxon>Ralstonia solanacearum species complex</taxon>
    </lineage>
</organism>
<proteinExistence type="predicted"/>
<evidence type="ECO:0000256" key="2">
    <source>
        <dbReference type="SAM" id="MobiDB-lite"/>
    </source>
</evidence>
<feature type="chain" id="PRO_5003334626" evidence="3">
    <location>
        <begin position="22"/>
        <end position="417"/>
    </location>
</feature>
<dbReference type="Gene3D" id="1.25.40.10">
    <property type="entry name" value="Tetratricopeptide repeat domain"/>
    <property type="match status" value="1"/>
</dbReference>
<keyword evidence="4" id="KW-0614">Plasmid</keyword>
<dbReference type="PROSITE" id="PS50005">
    <property type="entry name" value="TPR"/>
    <property type="match status" value="1"/>
</dbReference>
<dbReference type="InterPro" id="IPR019734">
    <property type="entry name" value="TPR_rpt"/>
</dbReference>
<evidence type="ECO:0000313" key="4">
    <source>
        <dbReference type="EMBL" id="AEG71550.1"/>
    </source>
</evidence>
<dbReference type="EMBL" id="CP002820">
    <property type="protein sequence ID" value="AEG71550.1"/>
    <property type="molecule type" value="Genomic_DNA"/>
</dbReference>
<name>F6G933_RALS8</name>
<protein>
    <submittedName>
        <fullName evidence="4">Pilus assembly protein tadd</fullName>
    </submittedName>
</protein>
<dbReference type="HOGENOM" id="CLU_658670_0_0_4"/>
<dbReference type="Proteomes" id="UP000007953">
    <property type="component" value="Plasmid megaplasmid"/>
</dbReference>
<sequence length="417" mass="43607">MNVPKFPFAMRAGAAGMLALAALLAGCGSPAGSEMSRRADTEIELARQRQTDEKTELASAGTYLSLIRRMQERGMYYASLAHIDAYVQRFGRTPEVVLLRADALRETDQLAAAEADYRTVVEATSALGAGTQGALLNANAWRGLGITAGRQGRFAEAARRLQVAARGNPTDASTESDFGYALMRAGEVEQARVPLMQAAQLDAANPKIAGNLAIWLAVNDRQEAAASLVTHARLSDAARKAIDEDIGRVRSAWRDRRIAREAVPQTAPQPVQRTVATAPAGGGRTRCAAVFGAAGFSARTPARQSGDSPMTSKIVTVLCAAALGWSGLAGAQGFSGATDTAPAASQAGRAVNDSTRLLLSAQRDGTYAGEAVPLRGEQAALAYQRYLDTFSRPMPGLSQGSGQRGAAPTAATGSSSR</sequence>
<reference evidence="4 5" key="1">
    <citation type="journal article" date="2011" name="J. Bacteriol.">
        <title>Complete genome sequence of the plant pathogen Ralstonia solanacearum strain Po82.</title>
        <authorList>
            <person name="Xu J."/>
            <person name="Zheng H.J."/>
            <person name="Liu L."/>
            <person name="Pan Z.C."/>
            <person name="Prior P."/>
            <person name="Tang B."/>
            <person name="Xu J.S."/>
            <person name="Zhang H."/>
            <person name="Tian Q."/>
            <person name="Zhang L.Q."/>
            <person name="Feng J."/>
        </authorList>
    </citation>
    <scope>NUCLEOTIDE SEQUENCE [LARGE SCALE GENOMIC DNA]</scope>
    <source>
        <strain evidence="5">Po82</strain>
    </source>
</reference>
<keyword evidence="1" id="KW-0802">TPR repeat</keyword>
<evidence type="ECO:0000256" key="1">
    <source>
        <dbReference type="PROSITE-ProRule" id="PRU00339"/>
    </source>
</evidence>
<feature type="region of interest" description="Disordered" evidence="2">
    <location>
        <begin position="393"/>
        <end position="417"/>
    </location>
</feature>
<dbReference type="InterPro" id="IPR022053">
    <property type="entry name" value="DUF3613"/>
</dbReference>
<dbReference type="PROSITE" id="PS51257">
    <property type="entry name" value="PROKAR_LIPOPROTEIN"/>
    <property type="match status" value="1"/>
</dbReference>